<evidence type="ECO:0000256" key="14">
    <source>
        <dbReference type="SAM" id="Phobius"/>
    </source>
</evidence>
<feature type="domain" description="PAS" evidence="17">
    <location>
        <begin position="137"/>
        <end position="205"/>
    </location>
</feature>
<evidence type="ECO:0000256" key="10">
    <source>
        <dbReference type="ARBA" id="ARBA00022989"/>
    </source>
</evidence>
<gene>
    <name evidence="19" type="ORF">PX52LOC_07020</name>
</gene>
<keyword evidence="10 14" id="KW-1133">Transmembrane helix</keyword>
<dbReference type="OrthoDB" id="260274at2"/>
<evidence type="ECO:0000259" key="18">
    <source>
        <dbReference type="PROSITE" id="PS50113"/>
    </source>
</evidence>
<dbReference type="SUPFAM" id="SSF55785">
    <property type="entry name" value="PYP-like sensor domain (PAS domain)"/>
    <property type="match status" value="4"/>
</dbReference>
<feature type="domain" description="Response regulatory" evidence="16">
    <location>
        <begin position="885"/>
        <end position="1001"/>
    </location>
</feature>
<dbReference type="Pfam" id="PF00072">
    <property type="entry name" value="Response_reg"/>
    <property type="match status" value="1"/>
</dbReference>
<dbReference type="InterPro" id="IPR001610">
    <property type="entry name" value="PAC"/>
</dbReference>
<organism evidence="19 20">
    <name type="scientific">Limnoglobus roseus</name>
    <dbReference type="NCBI Taxonomy" id="2598579"/>
    <lineage>
        <taxon>Bacteria</taxon>
        <taxon>Pseudomonadati</taxon>
        <taxon>Planctomycetota</taxon>
        <taxon>Planctomycetia</taxon>
        <taxon>Gemmatales</taxon>
        <taxon>Gemmataceae</taxon>
        <taxon>Limnoglobus</taxon>
    </lineage>
</organism>
<dbReference type="PROSITE" id="PS50109">
    <property type="entry name" value="HIS_KIN"/>
    <property type="match status" value="1"/>
</dbReference>
<evidence type="ECO:0000256" key="3">
    <source>
        <dbReference type="ARBA" id="ARBA00012438"/>
    </source>
</evidence>
<reference evidence="20" key="1">
    <citation type="submission" date="2019-08" db="EMBL/GenBank/DDBJ databases">
        <title>Limnoglobus roseus gen. nov., sp. nov., a novel freshwater planctomycete with a giant genome from the family Gemmataceae.</title>
        <authorList>
            <person name="Kulichevskaya I.S."/>
            <person name="Naumoff D.G."/>
            <person name="Miroshnikov K."/>
            <person name="Ivanova A."/>
            <person name="Philippov D.A."/>
            <person name="Hakobyan A."/>
            <person name="Rijpstra I.C."/>
            <person name="Sinninghe Damste J.S."/>
            <person name="Liesack W."/>
            <person name="Dedysh S.N."/>
        </authorList>
    </citation>
    <scope>NUCLEOTIDE SEQUENCE [LARGE SCALE GENOMIC DNA]</scope>
    <source>
        <strain evidence="20">PX52</strain>
    </source>
</reference>
<evidence type="ECO:0000256" key="11">
    <source>
        <dbReference type="ARBA" id="ARBA00023012"/>
    </source>
</evidence>
<dbReference type="Gene3D" id="3.30.565.10">
    <property type="entry name" value="Histidine kinase-like ATPase, C-terminal domain"/>
    <property type="match status" value="1"/>
</dbReference>
<dbReference type="Pfam" id="PF13493">
    <property type="entry name" value="DUF4118"/>
    <property type="match status" value="1"/>
</dbReference>
<dbReference type="SMART" id="SM00387">
    <property type="entry name" value="HATPase_c"/>
    <property type="match status" value="1"/>
</dbReference>
<dbReference type="EMBL" id="CP042425">
    <property type="protein sequence ID" value="QEL19937.1"/>
    <property type="molecule type" value="Genomic_DNA"/>
</dbReference>
<evidence type="ECO:0000313" key="19">
    <source>
        <dbReference type="EMBL" id="QEL19937.1"/>
    </source>
</evidence>
<keyword evidence="4 13" id="KW-0597">Phosphoprotein</keyword>
<keyword evidence="5" id="KW-0808">Transferase</keyword>
<evidence type="ECO:0000259" key="15">
    <source>
        <dbReference type="PROSITE" id="PS50109"/>
    </source>
</evidence>
<name>A0A5C1AP56_9BACT</name>
<dbReference type="KEGG" id="lrs:PX52LOC_07020"/>
<dbReference type="InterPro" id="IPR003594">
    <property type="entry name" value="HATPase_dom"/>
</dbReference>
<dbReference type="Proteomes" id="UP000324974">
    <property type="component" value="Chromosome"/>
</dbReference>
<feature type="transmembrane region" description="Helical" evidence="14">
    <location>
        <begin position="88"/>
        <end position="106"/>
    </location>
</feature>
<dbReference type="InterPro" id="IPR036097">
    <property type="entry name" value="HisK_dim/P_sf"/>
</dbReference>
<evidence type="ECO:0000256" key="2">
    <source>
        <dbReference type="ARBA" id="ARBA00004141"/>
    </source>
</evidence>
<dbReference type="SUPFAM" id="SSF52172">
    <property type="entry name" value="CheY-like"/>
    <property type="match status" value="1"/>
</dbReference>
<dbReference type="InterPro" id="IPR036890">
    <property type="entry name" value="HATPase_C_sf"/>
</dbReference>
<dbReference type="SMART" id="SM00091">
    <property type="entry name" value="PAS"/>
    <property type="match status" value="4"/>
</dbReference>
<dbReference type="GO" id="GO:0006355">
    <property type="term" value="P:regulation of DNA-templated transcription"/>
    <property type="evidence" value="ECO:0007669"/>
    <property type="project" value="InterPro"/>
</dbReference>
<dbReference type="GO" id="GO:0000155">
    <property type="term" value="F:phosphorelay sensor kinase activity"/>
    <property type="evidence" value="ECO:0007669"/>
    <property type="project" value="InterPro"/>
</dbReference>
<accession>A0A5C1AP56</accession>
<keyword evidence="7" id="KW-0547">Nucleotide-binding</keyword>
<feature type="transmembrane region" description="Helical" evidence="14">
    <location>
        <begin position="12"/>
        <end position="30"/>
    </location>
</feature>
<dbReference type="InterPro" id="IPR001789">
    <property type="entry name" value="Sig_transdc_resp-reg_receiver"/>
</dbReference>
<evidence type="ECO:0000256" key="6">
    <source>
        <dbReference type="ARBA" id="ARBA00022692"/>
    </source>
</evidence>
<dbReference type="Pfam" id="PF02518">
    <property type="entry name" value="HATPase_c"/>
    <property type="match status" value="1"/>
</dbReference>
<dbReference type="GO" id="GO:0016020">
    <property type="term" value="C:membrane"/>
    <property type="evidence" value="ECO:0007669"/>
    <property type="project" value="UniProtKB-SubCell"/>
</dbReference>
<dbReference type="AlphaFoldDB" id="A0A5C1AP56"/>
<evidence type="ECO:0000256" key="5">
    <source>
        <dbReference type="ARBA" id="ARBA00022679"/>
    </source>
</evidence>
<dbReference type="SUPFAM" id="SSF47384">
    <property type="entry name" value="Homodimeric domain of signal transducing histidine kinase"/>
    <property type="match status" value="1"/>
</dbReference>
<dbReference type="PROSITE" id="PS50113">
    <property type="entry name" value="PAC"/>
    <property type="match status" value="3"/>
</dbReference>
<feature type="domain" description="PAC" evidence="18">
    <location>
        <begin position="455"/>
        <end position="505"/>
    </location>
</feature>
<dbReference type="InterPro" id="IPR038318">
    <property type="entry name" value="KdpD_sf"/>
</dbReference>
<proteinExistence type="predicted"/>
<dbReference type="Gene3D" id="1.10.287.130">
    <property type="match status" value="1"/>
</dbReference>
<dbReference type="InterPro" id="IPR025201">
    <property type="entry name" value="KdpD_TM"/>
</dbReference>
<keyword evidence="11" id="KW-0902">Two-component regulatory system</keyword>
<dbReference type="Gene3D" id="3.30.450.20">
    <property type="entry name" value="PAS domain"/>
    <property type="match status" value="4"/>
</dbReference>
<evidence type="ECO:0000256" key="9">
    <source>
        <dbReference type="ARBA" id="ARBA00022840"/>
    </source>
</evidence>
<dbReference type="CDD" id="cd00082">
    <property type="entry name" value="HisKA"/>
    <property type="match status" value="1"/>
</dbReference>
<feature type="domain" description="PAC" evidence="18">
    <location>
        <begin position="576"/>
        <end position="630"/>
    </location>
</feature>
<comment type="subcellular location">
    <subcellularLocation>
        <location evidence="2">Membrane</location>
        <topology evidence="2">Multi-pass membrane protein</topology>
    </subcellularLocation>
</comment>
<dbReference type="PANTHER" id="PTHR43065">
    <property type="entry name" value="SENSOR HISTIDINE KINASE"/>
    <property type="match status" value="1"/>
</dbReference>
<feature type="domain" description="PAC" evidence="18">
    <location>
        <begin position="328"/>
        <end position="382"/>
    </location>
</feature>
<feature type="transmembrane region" description="Helical" evidence="14">
    <location>
        <begin position="54"/>
        <end position="76"/>
    </location>
</feature>
<dbReference type="RefSeq" id="WP_149114276.1">
    <property type="nucleotide sequence ID" value="NZ_CP042425.1"/>
</dbReference>
<evidence type="ECO:0000256" key="7">
    <source>
        <dbReference type="ARBA" id="ARBA00022741"/>
    </source>
</evidence>
<dbReference type="InterPro" id="IPR005467">
    <property type="entry name" value="His_kinase_dom"/>
</dbReference>
<keyword evidence="8 19" id="KW-0418">Kinase</keyword>
<dbReference type="Pfam" id="PF13426">
    <property type="entry name" value="PAS_9"/>
    <property type="match status" value="3"/>
</dbReference>
<dbReference type="EC" id="2.7.13.3" evidence="3"/>
<dbReference type="InterPro" id="IPR000014">
    <property type="entry name" value="PAS"/>
</dbReference>
<keyword evidence="20" id="KW-1185">Reference proteome</keyword>
<dbReference type="InterPro" id="IPR011006">
    <property type="entry name" value="CheY-like_superfamily"/>
</dbReference>
<keyword evidence="6 14" id="KW-0812">Transmembrane</keyword>
<dbReference type="PRINTS" id="PR00344">
    <property type="entry name" value="BCTRLSENSOR"/>
</dbReference>
<feature type="domain" description="Histidine kinase" evidence="15">
    <location>
        <begin position="643"/>
        <end position="866"/>
    </location>
</feature>
<evidence type="ECO:0000256" key="8">
    <source>
        <dbReference type="ARBA" id="ARBA00022777"/>
    </source>
</evidence>
<dbReference type="Gene3D" id="1.20.120.620">
    <property type="entry name" value="Backbone structure of the membrane domain of e. Coli histidine kinase receptor kdpd"/>
    <property type="match status" value="1"/>
</dbReference>
<keyword evidence="9" id="KW-0067">ATP-binding</keyword>
<evidence type="ECO:0000256" key="1">
    <source>
        <dbReference type="ARBA" id="ARBA00000085"/>
    </source>
</evidence>
<dbReference type="PROSITE" id="PS50112">
    <property type="entry name" value="PAS"/>
    <property type="match status" value="4"/>
</dbReference>
<dbReference type="PANTHER" id="PTHR43065:SF42">
    <property type="entry name" value="TWO-COMPONENT SENSOR PPRA"/>
    <property type="match status" value="1"/>
</dbReference>
<dbReference type="SMART" id="SM00388">
    <property type="entry name" value="HisKA"/>
    <property type="match status" value="1"/>
</dbReference>
<keyword evidence="12 14" id="KW-0472">Membrane</keyword>
<evidence type="ECO:0000256" key="12">
    <source>
        <dbReference type="ARBA" id="ARBA00023136"/>
    </source>
</evidence>
<evidence type="ECO:0000256" key="4">
    <source>
        <dbReference type="ARBA" id="ARBA00022553"/>
    </source>
</evidence>
<feature type="domain" description="PAS" evidence="17">
    <location>
        <begin position="383"/>
        <end position="435"/>
    </location>
</feature>
<dbReference type="Gene3D" id="3.40.50.2300">
    <property type="match status" value="1"/>
</dbReference>
<dbReference type="NCBIfam" id="TIGR00229">
    <property type="entry name" value="sensory_box"/>
    <property type="match status" value="4"/>
</dbReference>
<evidence type="ECO:0000256" key="13">
    <source>
        <dbReference type="PROSITE-ProRule" id="PRU00169"/>
    </source>
</evidence>
<dbReference type="InterPro" id="IPR013767">
    <property type="entry name" value="PAS_fold"/>
</dbReference>
<feature type="modified residue" description="4-aspartylphosphate" evidence="13">
    <location>
        <position position="936"/>
    </location>
</feature>
<protein>
    <recommendedName>
        <fullName evidence="3">histidine kinase</fullName>
        <ecNumber evidence="3">2.7.13.3</ecNumber>
    </recommendedName>
</protein>
<dbReference type="SUPFAM" id="SSF55874">
    <property type="entry name" value="ATPase domain of HSP90 chaperone/DNA topoisomerase II/histidine kinase"/>
    <property type="match status" value="1"/>
</dbReference>
<dbReference type="Pfam" id="PF00989">
    <property type="entry name" value="PAS"/>
    <property type="match status" value="1"/>
</dbReference>
<evidence type="ECO:0000259" key="16">
    <source>
        <dbReference type="PROSITE" id="PS50110"/>
    </source>
</evidence>
<dbReference type="InterPro" id="IPR000700">
    <property type="entry name" value="PAS-assoc_C"/>
</dbReference>
<dbReference type="PROSITE" id="PS50110">
    <property type="entry name" value="RESPONSE_REGULATORY"/>
    <property type="match status" value="1"/>
</dbReference>
<feature type="domain" description="PAS" evidence="17">
    <location>
        <begin position="526"/>
        <end position="575"/>
    </location>
</feature>
<dbReference type="Pfam" id="PF00512">
    <property type="entry name" value="HisKA"/>
    <property type="match status" value="1"/>
</dbReference>
<dbReference type="SMART" id="SM00448">
    <property type="entry name" value="REC"/>
    <property type="match status" value="1"/>
</dbReference>
<dbReference type="InterPro" id="IPR004358">
    <property type="entry name" value="Sig_transdc_His_kin-like_C"/>
</dbReference>
<dbReference type="CDD" id="cd00130">
    <property type="entry name" value="PAS"/>
    <property type="match status" value="4"/>
</dbReference>
<dbReference type="SMART" id="SM00086">
    <property type="entry name" value="PAC"/>
    <property type="match status" value="4"/>
</dbReference>
<dbReference type="InterPro" id="IPR003661">
    <property type="entry name" value="HisK_dim/P_dom"/>
</dbReference>
<comment type="catalytic activity">
    <reaction evidence="1">
        <text>ATP + protein L-histidine = ADP + protein N-phospho-L-histidine.</text>
        <dbReference type="EC" id="2.7.13.3"/>
    </reaction>
</comment>
<feature type="domain" description="PAS" evidence="17">
    <location>
        <begin position="257"/>
        <end position="327"/>
    </location>
</feature>
<evidence type="ECO:0000313" key="20">
    <source>
        <dbReference type="Proteomes" id="UP000324974"/>
    </source>
</evidence>
<sequence length="1004" mass="109392">MPASLPRDVIKGCALTVVAVAGVTLARWLLDPVLGESHPYVLFIFPAIYVANHAGWRLGAMALALGMLSANFLFAAPRMSFWVEAPENQVGLLIFLAVGGAGVYLADARRTAHARAEVHAAAAAAAAAAHHQTQDVLRKQQARLLDHAFDPVLTWELGRGITYWNAGAERLYGYTEAEAVGRVSHELLRTVFPAGQAAFEEAIRRDGRWEGELRHRAKDGRLIPVDSRMAVVQVGDAPAVVLEANRDTTERKRTEETQARLAAIVSSSDDAIISKDLGGVIQSWNAGAERLFGYTRGEAVGRPITLIIPPDLLDEEAAILARIRRGERTDHYETVRVAKGGRRVEVSLTVSPLRDADGNVVGASKVARDVTERKRSEDALRASESRFRNFVEQAADAFFLHDADGTILDVNRRACESLGFTREELVGMRVDVIDPHATLGVFRQVAEQLALGQLVSLDARHRRKDQATFPVEVRLSPFEADGRRLALAVVRDVTERRLAEDALRLRDRAIQAVPHGVVITTPTRPDNPITYASDGFERLTGYPQGEILGRNCRFLQGRDSDPAVISRVRDAVHAGRKCEAEVLNYRKDGTPFWNALSVTPVHDVQGGITHFVGVQTDVTERRKLEEQFRQAQKMEAVGLLASGVAHDFNNLLTVINGYSEMLLAGMMTGKSLGDAYAAIRDAGERAAGLTNQLLAFSRQSVLQPRVFDPNEIVAETGKMLTRLIGEDVRMTTTLDPMAGRVKVDPGQFGQVLMNLAVNARDAMPTGGRLTIETHRVVLDADGLMNRPDVHPGAYVMTAVSDTGSGMSDAVKARIFEPFFTTKGVGKGTGLGLAMVFGIIKQSGGHVEVYSELGIGTTVKVFLPAVEVRGEGTVAETVRIPGGEERVLLVEDQEDVRKIGVIALQTHGYDVIEGADGQDALGRVLRDHPPLDILVTDVVMPGMSGRQLAETVRTLYPGLKVLYTSGYTDDAVVRHGILHADVAFLRKPYTPHSLAQKVRDVLDQE</sequence>
<evidence type="ECO:0000259" key="17">
    <source>
        <dbReference type="PROSITE" id="PS50112"/>
    </source>
</evidence>
<dbReference type="GO" id="GO:0005524">
    <property type="term" value="F:ATP binding"/>
    <property type="evidence" value="ECO:0007669"/>
    <property type="project" value="UniProtKB-KW"/>
</dbReference>
<dbReference type="InterPro" id="IPR035965">
    <property type="entry name" value="PAS-like_dom_sf"/>
</dbReference>